<dbReference type="Pfam" id="PF08338">
    <property type="entry name" value="DUF1731"/>
    <property type="match status" value="1"/>
</dbReference>
<dbReference type="SUPFAM" id="SSF51735">
    <property type="entry name" value="NAD(P)-binding Rossmann-fold domains"/>
    <property type="match status" value="1"/>
</dbReference>
<dbReference type="EMBL" id="BSUL01000001">
    <property type="protein sequence ID" value="GMA27667.1"/>
    <property type="molecule type" value="Genomic_DNA"/>
</dbReference>
<organism evidence="3 4">
    <name type="scientific">Arenivirga flava</name>
    <dbReference type="NCBI Taxonomy" id="1930060"/>
    <lineage>
        <taxon>Bacteria</taxon>
        <taxon>Bacillati</taxon>
        <taxon>Actinomycetota</taxon>
        <taxon>Actinomycetes</taxon>
        <taxon>Micrococcales</taxon>
        <taxon>Microbacteriaceae</taxon>
        <taxon>Arenivirga</taxon>
    </lineage>
</organism>
<reference evidence="3 4" key="1">
    <citation type="journal article" date="2014" name="Int. J. Syst. Evol. Microbiol.">
        <title>Complete genome sequence of Corynebacterium casei LMG S-19264T (=DSM 44701T), isolated from a smear-ripened cheese.</title>
        <authorList>
            <consortium name="US DOE Joint Genome Institute (JGI-PGF)"/>
            <person name="Walter F."/>
            <person name="Albersmeier A."/>
            <person name="Kalinowski J."/>
            <person name="Ruckert C."/>
        </authorList>
    </citation>
    <scope>NUCLEOTIDE SEQUENCE [LARGE SCALE GENOMIC DNA]</scope>
    <source>
        <strain evidence="3 4">NBRC 112289</strain>
    </source>
</reference>
<dbReference type="Pfam" id="PF01370">
    <property type="entry name" value="Epimerase"/>
    <property type="match status" value="1"/>
</dbReference>
<feature type="domain" description="DUF1731" evidence="2">
    <location>
        <begin position="286"/>
        <end position="318"/>
    </location>
</feature>
<evidence type="ECO:0000313" key="4">
    <source>
        <dbReference type="Proteomes" id="UP001157160"/>
    </source>
</evidence>
<comment type="caution">
    <text evidence="3">The sequence shown here is derived from an EMBL/GenBank/DDBJ whole genome shotgun (WGS) entry which is preliminary data.</text>
</comment>
<protein>
    <submittedName>
        <fullName evidence="3">NAD-dependent epimerase</fullName>
    </submittedName>
</protein>
<gene>
    <name evidence="3" type="ORF">GCM10025874_09200</name>
</gene>
<dbReference type="Gene3D" id="3.40.50.720">
    <property type="entry name" value="NAD(P)-binding Rossmann-like Domain"/>
    <property type="match status" value="1"/>
</dbReference>
<evidence type="ECO:0000313" key="3">
    <source>
        <dbReference type="EMBL" id="GMA27667.1"/>
    </source>
</evidence>
<evidence type="ECO:0000259" key="1">
    <source>
        <dbReference type="Pfam" id="PF01370"/>
    </source>
</evidence>
<evidence type="ECO:0000259" key="2">
    <source>
        <dbReference type="Pfam" id="PF08338"/>
    </source>
</evidence>
<dbReference type="InterPro" id="IPR001509">
    <property type="entry name" value="Epimerase_deHydtase"/>
</dbReference>
<dbReference type="AlphaFoldDB" id="A0AA37USL4"/>
<dbReference type="Proteomes" id="UP001157160">
    <property type="component" value="Unassembled WGS sequence"/>
</dbReference>
<accession>A0AA37USL4</accession>
<feature type="domain" description="NAD-dependent epimerase/dehydratase" evidence="1">
    <location>
        <begin position="3"/>
        <end position="244"/>
    </location>
</feature>
<proteinExistence type="predicted"/>
<dbReference type="PANTHER" id="PTHR11092:SF0">
    <property type="entry name" value="EPIMERASE FAMILY PROTEIN SDR39U1"/>
    <property type="match status" value="1"/>
</dbReference>
<dbReference type="InterPro" id="IPR013549">
    <property type="entry name" value="DUF1731"/>
</dbReference>
<dbReference type="InterPro" id="IPR036291">
    <property type="entry name" value="NAD(P)-bd_dom_sf"/>
</dbReference>
<name>A0AA37USL4_9MICO</name>
<dbReference type="PANTHER" id="PTHR11092">
    <property type="entry name" value="SUGAR NUCLEOTIDE EPIMERASE RELATED"/>
    <property type="match status" value="1"/>
</dbReference>
<keyword evidence="4" id="KW-1185">Reference proteome</keyword>
<sequence length="326" mass="35103">MAVLAGASGFIGRHLGSALEADGHRVVRIGRSGPDARWGETDRIRSLVDGAAVVVNLAGKSVNCRCTEANRREVLRSRLETTRELGEAIASVDAPPAVWLNASTGTIYRDAHDRAMTEVDGELGSGFSVDVARHWEAAFAAADTPRTRKVALRMSIVLGGDGPATRLLARLARLGLGGPQFHGPWPGGGRLDGITTSGERRHGTADRRRTGGARQRFSWVHVDDMVGIVRHCMRDASLDGVVNVAAPEASDNRALMAALRRSVGAPFGLPAHRWMLEPAMWALRTEPELILKSRWVHPERLLAGGYAFQHTSLEEALRSSLVRGAG</sequence>